<sequence length="196" mass="23046">MKLKLKLKKILLKKAWLKILGKLETVNKKFFYQVRICQFASVCFQIKELRQLKHFLGFELIVMKMKFKRYFKDLLMKFGMLNCKPISTPLEPNARICADEGKDLAYVTMYRQLVGKMIYFYHTRPKISFAVGVMSRYMHNPKKHPIEVKNSSWLDIVTLNMQGVMIPNVQKLTIWSDFVVKQKATNCVGVNNRSKV</sequence>
<proteinExistence type="predicted"/>
<evidence type="ECO:0000313" key="2">
    <source>
        <dbReference type="Proteomes" id="UP000004994"/>
    </source>
</evidence>
<dbReference type="Proteomes" id="UP000004994">
    <property type="component" value="Chromosome 6"/>
</dbReference>
<dbReference type="STRING" id="4081.A0A3Q7GR62"/>
<dbReference type="PANTHER" id="PTHR11439:SF475">
    <property type="entry name" value="CYSTEINE-RICH RLK (RECEPTOR-LIKE PROTEIN KINASE) 8"/>
    <property type="match status" value="1"/>
</dbReference>
<evidence type="ECO:0000313" key="1">
    <source>
        <dbReference type="EnsemblPlants" id="Solyc06g030653.1.1"/>
    </source>
</evidence>
<dbReference type="EnsemblPlants" id="Solyc06g030653.1.1">
    <property type="protein sequence ID" value="Solyc06g030653.1.1"/>
    <property type="gene ID" value="Solyc06g030653.1"/>
</dbReference>
<dbReference type="AlphaFoldDB" id="A0A3Q7GR62"/>
<name>A0A3Q7GR62_SOLLC</name>
<dbReference type="Gramene" id="Solyc06g030653.1.1">
    <property type="protein sequence ID" value="Solyc06g030653.1.1"/>
    <property type="gene ID" value="Solyc06g030653.1"/>
</dbReference>
<keyword evidence="2" id="KW-1185">Reference proteome</keyword>
<reference evidence="1" key="1">
    <citation type="journal article" date="2012" name="Nature">
        <title>The tomato genome sequence provides insights into fleshy fruit evolution.</title>
        <authorList>
            <consortium name="Tomato Genome Consortium"/>
        </authorList>
    </citation>
    <scope>NUCLEOTIDE SEQUENCE [LARGE SCALE GENOMIC DNA]</scope>
    <source>
        <strain evidence="1">cv. Heinz 1706</strain>
    </source>
</reference>
<dbReference type="InParanoid" id="A0A3Q7GR62"/>
<protein>
    <recommendedName>
        <fullName evidence="3">Reverse transcriptase Ty1/copia-type domain-containing protein</fullName>
    </recommendedName>
</protein>
<accession>A0A3Q7GR62</accession>
<reference evidence="1" key="2">
    <citation type="submission" date="2019-01" db="UniProtKB">
        <authorList>
            <consortium name="EnsemblPlants"/>
        </authorList>
    </citation>
    <scope>IDENTIFICATION</scope>
    <source>
        <strain evidence="1">cv. Heinz 1706</strain>
    </source>
</reference>
<organism evidence="1">
    <name type="scientific">Solanum lycopersicum</name>
    <name type="common">Tomato</name>
    <name type="synonym">Lycopersicon esculentum</name>
    <dbReference type="NCBI Taxonomy" id="4081"/>
    <lineage>
        <taxon>Eukaryota</taxon>
        <taxon>Viridiplantae</taxon>
        <taxon>Streptophyta</taxon>
        <taxon>Embryophyta</taxon>
        <taxon>Tracheophyta</taxon>
        <taxon>Spermatophyta</taxon>
        <taxon>Magnoliopsida</taxon>
        <taxon>eudicotyledons</taxon>
        <taxon>Gunneridae</taxon>
        <taxon>Pentapetalae</taxon>
        <taxon>asterids</taxon>
        <taxon>lamiids</taxon>
        <taxon>Solanales</taxon>
        <taxon>Solanaceae</taxon>
        <taxon>Solanoideae</taxon>
        <taxon>Solaneae</taxon>
        <taxon>Solanum</taxon>
        <taxon>Solanum subgen. Lycopersicon</taxon>
    </lineage>
</organism>
<evidence type="ECO:0008006" key="3">
    <source>
        <dbReference type="Google" id="ProtNLM"/>
    </source>
</evidence>
<dbReference type="PANTHER" id="PTHR11439">
    <property type="entry name" value="GAG-POL-RELATED RETROTRANSPOSON"/>
    <property type="match status" value="1"/>
</dbReference>